<feature type="transmembrane region" description="Helical" evidence="14">
    <location>
        <begin position="52"/>
        <end position="72"/>
    </location>
</feature>
<feature type="transmembrane region" description="Helical" evidence="14">
    <location>
        <begin position="425"/>
        <end position="450"/>
    </location>
</feature>
<evidence type="ECO:0000256" key="4">
    <source>
        <dbReference type="ARBA" id="ARBA00016084"/>
    </source>
</evidence>
<dbReference type="RefSeq" id="WP_074796742.1">
    <property type="nucleotide sequence ID" value="NZ_FOVJ01000003.1"/>
</dbReference>
<evidence type="ECO:0000256" key="8">
    <source>
        <dbReference type="ARBA" id="ARBA00022841"/>
    </source>
</evidence>
<evidence type="ECO:0000313" key="16">
    <source>
        <dbReference type="Proteomes" id="UP000183107"/>
    </source>
</evidence>
<evidence type="ECO:0000313" key="15">
    <source>
        <dbReference type="EMBL" id="SFN76848.1"/>
    </source>
</evidence>
<evidence type="ECO:0000256" key="1">
    <source>
        <dbReference type="ARBA" id="ARBA00004651"/>
    </source>
</evidence>
<sequence length="515" mass="58820">MLFNSFIFLFAYLPVVLGGFFWLGRRNHTWASGWLAFASLFFYGYWDYRYVPLLLASIAFNYWSGLHISHAAEPSRKRWLVLAIAANLSLLAYFKYANFFLDTASFISNEDFSSLDIILPIGISFYTFTQIAFLVDTYQDKVREYQFVHYLLFVTYFPHLIAGPILHHKEMMPQFADGRMYRLSATNFAVGVTIFSFGLAKKVLIADNLSPYASPLFESPDSPSLFIAWGGVLAYSFQLYFDFSAYSDMAIGLSRLFGVRLPLNFNSPYKAENISEFWRRWHMTLSRFLRDYLYFPLGGNRTGLFKRYRNLMSVMLLGGMWHGAGWNFIIWGGLHGCYLVIHHAWAVISKRLGFPSESAVWKLTATATTFVAVCFAWVFFRSPDLATSWEIVRGMTGGFGIGLPDAIGNRIAILVPALQNLGVNFYLGGGLHFVETWGWIAFAAAIAFLLPNTQELVHRFDPALDFNPAAQTPKRGMAYRLTWMPSRLWAVFLGSLTVISLLSLNRPNEFLYFQF</sequence>
<feature type="transmembrane region" description="Helical" evidence="14">
    <location>
        <begin position="488"/>
        <end position="505"/>
    </location>
</feature>
<comment type="similarity">
    <text evidence="3 13">Belongs to the membrane-bound acyltransferase family.</text>
</comment>
<feature type="transmembrane region" description="Helical" evidence="14">
    <location>
        <begin position="79"/>
        <end position="97"/>
    </location>
</feature>
<dbReference type="OrthoDB" id="139172at2"/>
<evidence type="ECO:0000256" key="2">
    <source>
        <dbReference type="ARBA" id="ARBA00005182"/>
    </source>
</evidence>
<dbReference type="PANTHER" id="PTHR13285">
    <property type="entry name" value="ACYLTRANSFERASE"/>
    <property type="match status" value="1"/>
</dbReference>
<keyword evidence="8" id="KW-0016">Alginate biosynthesis</keyword>
<organism evidence="15 16">
    <name type="scientific">Nitrosospira briensis</name>
    <dbReference type="NCBI Taxonomy" id="35799"/>
    <lineage>
        <taxon>Bacteria</taxon>
        <taxon>Pseudomonadati</taxon>
        <taxon>Pseudomonadota</taxon>
        <taxon>Betaproteobacteria</taxon>
        <taxon>Nitrosomonadales</taxon>
        <taxon>Nitrosomonadaceae</taxon>
        <taxon>Nitrosospira</taxon>
    </lineage>
</organism>
<dbReference type="GO" id="GO:0016746">
    <property type="term" value="F:acyltransferase activity"/>
    <property type="evidence" value="ECO:0007669"/>
    <property type="project" value="UniProtKB-KW"/>
</dbReference>
<dbReference type="InterPro" id="IPR051085">
    <property type="entry name" value="MB_O-acyltransferase"/>
</dbReference>
<evidence type="ECO:0000256" key="7">
    <source>
        <dbReference type="ARBA" id="ARBA00022692"/>
    </source>
</evidence>
<evidence type="ECO:0000256" key="5">
    <source>
        <dbReference type="ARBA" id="ARBA00022475"/>
    </source>
</evidence>
<keyword evidence="10 13" id="KW-0472">Membrane</keyword>
<evidence type="ECO:0000256" key="6">
    <source>
        <dbReference type="ARBA" id="ARBA00022679"/>
    </source>
</evidence>
<protein>
    <recommendedName>
        <fullName evidence="4">Probable alginate O-acetylase AlgI</fullName>
    </recommendedName>
    <alternativeName>
        <fullName evidence="12">Alginate biosynthesis protein AlgI</fullName>
    </alternativeName>
</protein>
<keyword evidence="16" id="KW-1185">Reference proteome</keyword>
<comment type="subcellular location">
    <subcellularLocation>
        <location evidence="1">Cell membrane</location>
        <topology evidence="1">Multi-pass membrane protein</topology>
    </subcellularLocation>
</comment>
<name>A0A1I5BQ94_9PROT</name>
<dbReference type="GO" id="GO:0005886">
    <property type="term" value="C:plasma membrane"/>
    <property type="evidence" value="ECO:0007669"/>
    <property type="project" value="UniProtKB-SubCell"/>
</dbReference>
<keyword evidence="7 14" id="KW-0812">Transmembrane</keyword>
<dbReference type="EMBL" id="FOVJ01000003">
    <property type="protein sequence ID" value="SFN76848.1"/>
    <property type="molecule type" value="Genomic_DNA"/>
</dbReference>
<dbReference type="InterPro" id="IPR028362">
    <property type="entry name" value="AlgI"/>
</dbReference>
<feature type="transmembrane region" description="Helical" evidence="14">
    <location>
        <begin position="6"/>
        <end position="23"/>
    </location>
</feature>
<keyword evidence="9 14" id="KW-1133">Transmembrane helix</keyword>
<evidence type="ECO:0000256" key="3">
    <source>
        <dbReference type="ARBA" id="ARBA00010323"/>
    </source>
</evidence>
<evidence type="ECO:0000256" key="13">
    <source>
        <dbReference type="PIRNR" id="PIRNR016636"/>
    </source>
</evidence>
<dbReference type="InterPro" id="IPR004299">
    <property type="entry name" value="MBOAT_fam"/>
</dbReference>
<accession>A0A1I5BQ94</accession>
<proteinExistence type="inferred from homology"/>
<evidence type="ECO:0000256" key="9">
    <source>
        <dbReference type="ARBA" id="ARBA00022989"/>
    </source>
</evidence>
<keyword evidence="6 13" id="KW-0808">Transferase</keyword>
<feature type="transmembrane region" description="Helical" evidence="14">
    <location>
        <begin position="186"/>
        <end position="204"/>
    </location>
</feature>
<evidence type="ECO:0000256" key="10">
    <source>
        <dbReference type="ARBA" id="ARBA00023136"/>
    </source>
</evidence>
<feature type="transmembrane region" description="Helical" evidence="14">
    <location>
        <begin position="360"/>
        <end position="380"/>
    </location>
</feature>
<dbReference type="PANTHER" id="PTHR13285:SF23">
    <property type="entry name" value="TEICHOIC ACID D-ALANYLTRANSFERASE"/>
    <property type="match status" value="1"/>
</dbReference>
<comment type="pathway">
    <text evidence="2">Glycan biosynthesis; alginate biosynthesis.</text>
</comment>
<evidence type="ECO:0000256" key="11">
    <source>
        <dbReference type="ARBA" id="ARBA00023315"/>
    </source>
</evidence>
<evidence type="ECO:0000256" key="14">
    <source>
        <dbReference type="SAM" id="Phobius"/>
    </source>
</evidence>
<keyword evidence="11 13" id="KW-0012">Acyltransferase</keyword>
<feature type="transmembrane region" description="Helical" evidence="14">
    <location>
        <begin position="147"/>
        <end position="166"/>
    </location>
</feature>
<gene>
    <name evidence="15" type="ORF">SAMN05216386_1772</name>
</gene>
<dbReference type="PIRSF" id="PIRSF016636">
    <property type="entry name" value="AlgI_DltB"/>
    <property type="match status" value="1"/>
</dbReference>
<dbReference type="InterPro" id="IPR024194">
    <property type="entry name" value="Ac/AlaTfrase_AlgI/DltB"/>
</dbReference>
<dbReference type="GO" id="GO:0042121">
    <property type="term" value="P:alginic acid biosynthetic process"/>
    <property type="evidence" value="ECO:0007669"/>
    <property type="project" value="UniProtKB-KW"/>
</dbReference>
<dbReference type="Pfam" id="PF03062">
    <property type="entry name" value="MBOAT"/>
    <property type="match status" value="1"/>
</dbReference>
<dbReference type="AlphaFoldDB" id="A0A1I5BQ94"/>
<dbReference type="PIRSF" id="PIRSF500217">
    <property type="entry name" value="AlgI"/>
    <property type="match status" value="1"/>
</dbReference>
<feature type="transmembrane region" description="Helical" evidence="14">
    <location>
        <begin position="117"/>
        <end position="135"/>
    </location>
</feature>
<keyword evidence="5 13" id="KW-1003">Cell membrane</keyword>
<evidence type="ECO:0000256" key="12">
    <source>
        <dbReference type="ARBA" id="ARBA00031030"/>
    </source>
</evidence>
<reference evidence="16" key="1">
    <citation type="submission" date="2016-10" db="EMBL/GenBank/DDBJ databases">
        <authorList>
            <person name="Varghese N."/>
        </authorList>
    </citation>
    <scope>NUCLEOTIDE SEQUENCE [LARGE SCALE GENOMIC DNA]</scope>
    <source>
        <strain evidence="16">Nsp8</strain>
    </source>
</reference>
<dbReference type="Proteomes" id="UP000183107">
    <property type="component" value="Unassembled WGS sequence"/>
</dbReference>